<feature type="domain" description="N-acetyltransferase" evidence="1">
    <location>
        <begin position="138"/>
        <end position="274"/>
    </location>
</feature>
<name>A0A8J3NXG8_9ACTN</name>
<sequence>MAGAAEFLPRIIEFSRAGRRPLGMNVHSIHDLAPQLAANRRYWCGWAGSQPDTDLPSYRTDIEHPLLNGVLRVRNQPLDEAIDAATKQLAGSVWSWWVGADSDEGTAEGLLARGAEQLTSMPVMAIDVTAITDVEPPADLKIRTVADAAEMRRYVQAYAAPLGIPAGEIDAVVDREMNFAYLDVVRLAGIVDGKTVGTCTISLANDVGALYCIATDPAYRRRGIATALTRDALRIIRESGRRVATLQATDEGEPVYAGIGFETVGRYRLFTFAK</sequence>
<dbReference type="PROSITE" id="PS51186">
    <property type="entry name" value="GNAT"/>
    <property type="match status" value="1"/>
</dbReference>
<evidence type="ECO:0000313" key="3">
    <source>
        <dbReference type="Proteomes" id="UP000619293"/>
    </source>
</evidence>
<dbReference type="GO" id="GO:0034069">
    <property type="term" value="F:aminoglycoside N-acetyltransferase activity"/>
    <property type="evidence" value="ECO:0007669"/>
    <property type="project" value="TreeGrafter"/>
</dbReference>
<dbReference type="AlphaFoldDB" id="A0A8J3NXG8"/>
<organism evidence="2 3">
    <name type="scientific">Catellatospora chokoriensis</name>
    <dbReference type="NCBI Taxonomy" id="310353"/>
    <lineage>
        <taxon>Bacteria</taxon>
        <taxon>Bacillati</taxon>
        <taxon>Actinomycetota</taxon>
        <taxon>Actinomycetes</taxon>
        <taxon>Micromonosporales</taxon>
        <taxon>Micromonosporaceae</taxon>
        <taxon>Catellatospora</taxon>
    </lineage>
</organism>
<dbReference type="Gene3D" id="3.40.630.30">
    <property type="match status" value="1"/>
</dbReference>
<dbReference type="InterPro" id="IPR000182">
    <property type="entry name" value="GNAT_dom"/>
</dbReference>
<dbReference type="RefSeq" id="WP_191841352.1">
    <property type="nucleotide sequence ID" value="NZ_BAAALB010000058.1"/>
</dbReference>
<dbReference type="Proteomes" id="UP000619293">
    <property type="component" value="Unassembled WGS sequence"/>
</dbReference>
<dbReference type="SUPFAM" id="SSF55729">
    <property type="entry name" value="Acyl-CoA N-acyltransferases (Nat)"/>
    <property type="match status" value="1"/>
</dbReference>
<dbReference type="Pfam" id="PF00583">
    <property type="entry name" value="Acetyltransf_1"/>
    <property type="match status" value="1"/>
</dbReference>
<evidence type="ECO:0000259" key="1">
    <source>
        <dbReference type="PROSITE" id="PS51186"/>
    </source>
</evidence>
<keyword evidence="3" id="KW-1185">Reference proteome</keyword>
<protein>
    <submittedName>
        <fullName evidence="2">Acetyltransferase</fullName>
    </submittedName>
</protein>
<dbReference type="PANTHER" id="PTHR37817">
    <property type="entry name" value="N-ACETYLTRANSFERASE EIS"/>
    <property type="match status" value="1"/>
</dbReference>
<evidence type="ECO:0000313" key="2">
    <source>
        <dbReference type="EMBL" id="GIF94295.1"/>
    </source>
</evidence>
<dbReference type="GO" id="GO:0030649">
    <property type="term" value="P:aminoglycoside antibiotic catabolic process"/>
    <property type="evidence" value="ECO:0007669"/>
    <property type="project" value="TreeGrafter"/>
</dbReference>
<reference evidence="2 3" key="1">
    <citation type="submission" date="2021-01" db="EMBL/GenBank/DDBJ databases">
        <title>Whole genome shotgun sequence of Catellatospora chokoriensis NBRC 107358.</title>
        <authorList>
            <person name="Komaki H."/>
            <person name="Tamura T."/>
        </authorList>
    </citation>
    <scope>NUCLEOTIDE SEQUENCE [LARGE SCALE GENOMIC DNA]</scope>
    <source>
        <strain evidence="2 3">NBRC 107358</strain>
    </source>
</reference>
<comment type="caution">
    <text evidence="2">The sequence shown here is derived from an EMBL/GenBank/DDBJ whole genome shotgun (WGS) entry which is preliminary data.</text>
</comment>
<accession>A0A8J3NXG8</accession>
<dbReference type="EMBL" id="BONG01000090">
    <property type="protein sequence ID" value="GIF94295.1"/>
    <property type="molecule type" value="Genomic_DNA"/>
</dbReference>
<gene>
    <name evidence="2" type="ORF">Cch02nite_77390</name>
</gene>
<proteinExistence type="predicted"/>
<dbReference type="InterPro" id="IPR051554">
    <property type="entry name" value="Acetyltransferase_Eis"/>
</dbReference>
<dbReference type="CDD" id="cd04301">
    <property type="entry name" value="NAT_SF"/>
    <property type="match status" value="1"/>
</dbReference>
<dbReference type="InterPro" id="IPR016181">
    <property type="entry name" value="Acyl_CoA_acyltransferase"/>
</dbReference>
<dbReference type="PANTHER" id="PTHR37817:SF1">
    <property type="entry name" value="N-ACETYLTRANSFERASE EIS"/>
    <property type="match status" value="1"/>
</dbReference>